<dbReference type="EC" id="3.1.3.5" evidence="4"/>
<comment type="similarity">
    <text evidence="1 4">Belongs to the SurE nucleotidase family.</text>
</comment>
<comment type="function">
    <text evidence="4">Nucleotidase that shows phosphatase activity on nucleoside 5'-monophosphates.</text>
</comment>
<keyword evidence="3 4" id="KW-0378">Hydrolase</keyword>
<keyword evidence="4" id="KW-0547">Nucleotide-binding</keyword>
<protein>
    <recommendedName>
        <fullName evidence="4">5'-nucleotidase SurE</fullName>
        <ecNumber evidence="4">3.1.3.5</ecNumber>
    </recommendedName>
    <alternativeName>
        <fullName evidence="4">Nucleoside 5'-monophosphate phosphohydrolase</fullName>
    </alternativeName>
</protein>
<feature type="binding site" evidence="4">
    <location>
        <position position="9"/>
    </location>
    <ligand>
        <name>a divalent metal cation</name>
        <dbReference type="ChEBI" id="CHEBI:60240"/>
    </ligand>
</feature>
<accession>A0A7C4FD20</accession>
<proteinExistence type="inferred from homology"/>
<dbReference type="Pfam" id="PF01975">
    <property type="entry name" value="SurE"/>
    <property type="match status" value="1"/>
</dbReference>
<evidence type="ECO:0000256" key="1">
    <source>
        <dbReference type="ARBA" id="ARBA00011062"/>
    </source>
</evidence>
<dbReference type="GO" id="GO:0046872">
    <property type="term" value="F:metal ion binding"/>
    <property type="evidence" value="ECO:0007669"/>
    <property type="project" value="UniProtKB-UniRule"/>
</dbReference>
<gene>
    <name evidence="4 6" type="primary">surE</name>
    <name evidence="6" type="ORF">ENV17_08095</name>
</gene>
<dbReference type="SUPFAM" id="SSF64167">
    <property type="entry name" value="SurE-like"/>
    <property type="match status" value="1"/>
</dbReference>
<comment type="cofactor">
    <cofactor evidence="4">
        <name>a divalent metal cation</name>
        <dbReference type="ChEBI" id="CHEBI:60240"/>
    </cofactor>
    <text evidence="4">Binds 1 divalent metal cation per subunit.</text>
</comment>
<evidence type="ECO:0000313" key="6">
    <source>
        <dbReference type="EMBL" id="HGI44327.1"/>
    </source>
</evidence>
<dbReference type="InterPro" id="IPR002828">
    <property type="entry name" value="SurE-like_Pase/nucleotidase"/>
</dbReference>
<sequence>MKLLVTNDDGPFSPGLRILAEAAKSIGEVVIVVPETPKSATGLGLTLHKPVRVNKLTLEGEQLYLVSGTPSDVIYIAMNVVAGRPDMVLSGVNIGDNLSIQVMLTSGTLGAVLQAAIEGIPGIAFSAAVDEPSELEEPEYKQFVYNAVKAVLQAVVAHGFPEGVDVLNVNFPPVLTDQVVIAAPARNRFSPSVVKRKDPQGRPYYWLYGLPVEAEKGTDVHVVLEEGKIAITPITLSSLIEVRNHQVAKLVEEVAKRLSSPCGSARPRS</sequence>
<dbReference type="HAMAP" id="MF_00060">
    <property type="entry name" value="SurE"/>
    <property type="match status" value="1"/>
</dbReference>
<dbReference type="EMBL" id="DTFI01000235">
    <property type="protein sequence ID" value="HGI44327.1"/>
    <property type="molecule type" value="Genomic_DNA"/>
</dbReference>
<dbReference type="Gene3D" id="3.40.1210.10">
    <property type="entry name" value="Survival protein SurE-like phosphatase/nucleotidase"/>
    <property type="match status" value="1"/>
</dbReference>
<keyword evidence="2 4" id="KW-0479">Metal-binding</keyword>
<feature type="domain" description="Survival protein SurE-like phosphatase/nucleotidase" evidence="5">
    <location>
        <begin position="4"/>
        <end position="183"/>
    </location>
</feature>
<dbReference type="PANTHER" id="PTHR30457">
    <property type="entry name" value="5'-NUCLEOTIDASE SURE"/>
    <property type="match status" value="1"/>
</dbReference>
<name>A0A7C4FD20_THEPE</name>
<comment type="subcellular location">
    <subcellularLocation>
        <location evidence="4">Cytoplasm</location>
    </subcellularLocation>
</comment>
<evidence type="ECO:0000256" key="4">
    <source>
        <dbReference type="HAMAP-Rule" id="MF_00060"/>
    </source>
</evidence>
<dbReference type="InterPro" id="IPR036523">
    <property type="entry name" value="SurE-like_sf"/>
</dbReference>
<feature type="binding site" evidence="4">
    <location>
        <position position="93"/>
    </location>
    <ligand>
        <name>a divalent metal cation</name>
        <dbReference type="ChEBI" id="CHEBI:60240"/>
    </ligand>
</feature>
<reference evidence="6" key="1">
    <citation type="journal article" date="2020" name="mSystems">
        <title>Genome- and Community-Level Interaction Insights into Carbon Utilization and Element Cycling Functions of Hydrothermarchaeota in Hydrothermal Sediment.</title>
        <authorList>
            <person name="Zhou Z."/>
            <person name="Liu Y."/>
            <person name="Xu W."/>
            <person name="Pan J."/>
            <person name="Luo Z.H."/>
            <person name="Li M."/>
        </authorList>
    </citation>
    <scope>NUCLEOTIDE SEQUENCE [LARGE SCALE GENOMIC DNA]</scope>
    <source>
        <strain evidence="6">SpSt-735</strain>
    </source>
</reference>
<feature type="binding site" evidence="4">
    <location>
        <position position="8"/>
    </location>
    <ligand>
        <name>a divalent metal cation</name>
        <dbReference type="ChEBI" id="CHEBI:60240"/>
    </ligand>
</feature>
<organism evidence="6">
    <name type="scientific">Thermofilum pendens</name>
    <dbReference type="NCBI Taxonomy" id="2269"/>
    <lineage>
        <taxon>Archaea</taxon>
        <taxon>Thermoproteota</taxon>
        <taxon>Thermoprotei</taxon>
        <taxon>Thermofilales</taxon>
        <taxon>Thermofilaceae</taxon>
        <taxon>Thermofilum</taxon>
    </lineage>
</organism>
<evidence type="ECO:0000259" key="5">
    <source>
        <dbReference type="Pfam" id="PF01975"/>
    </source>
</evidence>
<dbReference type="InterPro" id="IPR030048">
    <property type="entry name" value="SurE"/>
</dbReference>
<keyword evidence="4" id="KW-0963">Cytoplasm</keyword>
<dbReference type="PANTHER" id="PTHR30457:SF0">
    <property type="entry name" value="PHOSPHATASE, PUTATIVE (AFU_ORTHOLOGUE AFUA_4G01070)-RELATED"/>
    <property type="match status" value="1"/>
</dbReference>
<evidence type="ECO:0000256" key="2">
    <source>
        <dbReference type="ARBA" id="ARBA00022723"/>
    </source>
</evidence>
<dbReference type="NCBIfam" id="NF010544">
    <property type="entry name" value="PRK13934.1"/>
    <property type="match status" value="1"/>
</dbReference>
<dbReference type="GO" id="GO:0005737">
    <property type="term" value="C:cytoplasm"/>
    <property type="evidence" value="ECO:0007669"/>
    <property type="project" value="UniProtKB-SubCell"/>
</dbReference>
<dbReference type="AlphaFoldDB" id="A0A7C4FD20"/>
<dbReference type="GO" id="GO:0008253">
    <property type="term" value="F:5'-nucleotidase activity"/>
    <property type="evidence" value="ECO:0007669"/>
    <property type="project" value="UniProtKB-UniRule"/>
</dbReference>
<dbReference type="GO" id="GO:0000166">
    <property type="term" value="F:nucleotide binding"/>
    <property type="evidence" value="ECO:0007669"/>
    <property type="project" value="UniProtKB-KW"/>
</dbReference>
<comment type="catalytic activity">
    <reaction evidence="4">
        <text>a ribonucleoside 5'-phosphate + H2O = a ribonucleoside + phosphate</text>
        <dbReference type="Rhea" id="RHEA:12484"/>
        <dbReference type="ChEBI" id="CHEBI:15377"/>
        <dbReference type="ChEBI" id="CHEBI:18254"/>
        <dbReference type="ChEBI" id="CHEBI:43474"/>
        <dbReference type="ChEBI" id="CHEBI:58043"/>
        <dbReference type="EC" id="3.1.3.5"/>
    </reaction>
</comment>
<dbReference type="NCBIfam" id="TIGR00087">
    <property type="entry name" value="surE"/>
    <property type="match status" value="1"/>
</dbReference>
<evidence type="ECO:0000256" key="3">
    <source>
        <dbReference type="ARBA" id="ARBA00022801"/>
    </source>
</evidence>
<feature type="binding site" evidence="4">
    <location>
        <position position="39"/>
    </location>
    <ligand>
        <name>a divalent metal cation</name>
        <dbReference type="ChEBI" id="CHEBI:60240"/>
    </ligand>
</feature>
<comment type="caution">
    <text evidence="6">The sequence shown here is derived from an EMBL/GenBank/DDBJ whole genome shotgun (WGS) entry which is preliminary data.</text>
</comment>